<dbReference type="AlphaFoldDB" id="A0A1C3KBJ4"/>
<evidence type="ECO:0000313" key="2">
    <source>
        <dbReference type="EMBL" id="SBT70938.1"/>
    </source>
</evidence>
<feature type="transmembrane region" description="Helical" evidence="1">
    <location>
        <begin position="99"/>
        <end position="121"/>
    </location>
</feature>
<evidence type="ECO:0000256" key="1">
    <source>
        <dbReference type="SAM" id="Phobius"/>
    </source>
</evidence>
<evidence type="ECO:0000313" key="3">
    <source>
        <dbReference type="Proteomes" id="UP000219799"/>
    </source>
</evidence>
<name>A0A1C3KBJ4_PLAMA</name>
<gene>
    <name evidence="2" type="primary">PmlGA01_070018500</name>
    <name evidence="2" type="ORF">PMLGA01_070018500</name>
</gene>
<reference evidence="2 3" key="1">
    <citation type="submission" date="2016-06" db="EMBL/GenBank/DDBJ databases">
        <authorList>
            <consortium name="Pathogen Informatics"/>
        </authorList>
    </citation>
    <scope>NUCLEOTIDE SEQUENCE [LARGE SCALE GENOMIC DNA]</scope>
    <source>
        <strain evidence="2">PmlGA01</strain>
    </source>
</reference>
<organism evidence="2 3">
    <name type="scientific">Plasmodium malariae</name>
    <dbReference type="NCBI Taxonomy" id="5858"/>
    <lineage>
        <taxon>Eukaryota</taxon>
        <taxon>Sar</taxon>
        <taxon>Alveolata</taxon>
        <taxon>Apicomplexa</taxon>
        <taxon>Aconoidasida</taxon>
        <taxon>Haemosporida</taxon>
        <taxon>Plasmodiidae</taxon>
        <taxon>Plasmodium</taxon>
        <taxon>Plasmodium (Plasmodium)</taxon>
    </lineage>
</organism>
<sequence length="286" mass="33667">MDPYKFNSWIRILIALCSTGAYILISLMLPLFVAVPSFDAVYGIFFVAPYNDNKYITWYKFEDHICKNNKRYEDLSKTKHYEKNIRSKLCNSINFLKHYLLIAFIVVLINLIVVKGTLIYAHFREHPETSSIKHVSFCNKLMALIVCLTLTNCALFIASFFFFNSEKEFGNSHYLHAGFYILLSDLVSHFLIIIFIKRDKTILKCVCELELLPWEQKPKLPVHNTQFNDTLISPHEITNYLHVLFQDDNLNEEKLKNFFGTSNYEEIYYIIMNNIKAKKEMMNTYP</sequence>
<dbReference type="Proteomes" id="UP000219799">
    <property type="component" value="Chromosome 7"/>
</dbReference>
<feature type="transmembrane region" description="Helical" evidence="1">
    <location>
        <begin position="174"/>
        <end position="196"/>
    </location>
</feature>
<dbReference type="VEuPathDB" id="PlasmoDB:PmUG01_07027800"/>
<accession>A0A1C3KBJ4</accession>
<keyword evidence="1" id="KW-0812">Transmembrane</keyword>
<keyword evidence="1" id="KW-0472">Membrane</keyword>
<proteinExistence type="predicted"/>
<dbReference type="EMBL" id="LT594495">
    <property type="protein sequence ID" value="SBT70938.1"/>
    <property type="molecule type" value="Genomic_DNA"/>
</dbReference>
<keyword evidence="1" id="KW-1133">Transmembrane helix</keyword>
<feature type="transmembrane region" description="Helical" evidence="1">
    <location>
        <begin position="12"/>
        <end position="33"/>
    </location>
</feature>
<protein>
    <submittedName>
        <fullName evidence="2">Uncharacterized protein</fullName>
    </submittedName>
</protein>
<feature type="transmembrane region" description="Helical" evidence="1">
    <location>
        <begin position="141"/>
        <end position="162"/>
    </location>
</feature>